<dbReference type="GO" id="GO:0006508">
    <property type="term" value="P:proteolysis"/>
    <property type="evidence" value="ECO:0007669"/>
    <property type="project" value="UniProtKB-KW"/>
</dbReference>
<dbReference type="Proteomes" id="UP000175669">
    <property type="component" value="Unassembled WGS sequence"/>
</dbReference>
<keyword evidence="2" id="KW-0479">Metal-binding</keyword>
<reference evidence="9" key="1">
    <citation type="submission" date="2016-07" db="EMBL/GenBank/DDBJ databases">
        <authorList>
            <person name="Florea S."/>
            <person name="Webb J.S."/>
            <person name="Jaromczyk J."/>
            <person name="Schardl C.L."/>
        </authorList>
    </citation>
    <scope>NUCLEOTIDE SEQUENCE [LARGE SCALE GENOMIC DNA]</scope>
    <source>
        <strain evidence="9">KCTC 42131</strain>
    </source>
</reference>
<keyword evidence="4 6" id="KW-0862">Zinc</keyword>
<keyword evidence="5 6" id="KW-0482">Metalloprotease</keyword>
<evidence type="ECO:0000256" key="4">
    <source>
        <dbReference type="ARBA" id="ARBA00022833"/>
    </source>
</evidence>
<dbReference type="InterPro" id="IPR001915">
    <property type="entry name" value="Peptidase_M48"/>
</dbReference>
<protein>
    <recommendedName>
        <fullName evidence="7">Peptidase M48 domain-containing protein</fullName>
    </recommendedName>
</protein>
<evidence type="ECO:0000256" key="6">
    <source>
        <dbReference type="RuleBase" id="RU003983"/>
    </source>
</evidence>
<accession>A0A1E8CL34</accession>
<keyword evidence="1 6" id="KW-0645">Protease</keyword>
<evidence type="ECO:0000256" key="1">
    <source>
        <dbReference type="ARBA" id="ARBA00022670"/>
    </source>
</evidence>
<dbReference type="GO" id="GO:0004222">
    <property type="term" value="F:metalloendopeptidase activity"/>
    <property type="evidence" value="ECO:0007669"/>
    <property type="project" value="InterPro"/>
</dbReference>
<evidence type="ECO:0000313" key="9">
    <source>
        <dbReference type="Proteomes" id="UP000175669"/>
    </source>
</evidence>
<evidence type="ECO:0000256" key="5">
    <source>
        <dbReference type="ARBA" id="ARBA00023049"/>
    </source>
</evidence>
<dbReference type="AlphaFoldDB" id="A0A1E8CL34"/>
<evidence type="ECO:0000313" key="8">
    <source>
        <dbReference type="EMBL" id="OFE12995.1"/>
    </source>
</evidence>
<dbReference type="GO" id="GO:0046872">
    <property type="term" value="F:metal ion binding"/>
    <property type="evidence" value="ECO:0007669"/>
    <property type="project" value="UniProtKB-KW"/>
</dbReference>
<name>A0A1E8CL34_9GAMM</name>
<comment type="cofactor">
    <cofactor evidence="6">
        <name>Zn(2+)</name>
        <dbReference type="ChEBI" id="CHEBI:29105"/>
    </cofactor>
    <text evidence="6">Binds 1 zinc ion per subunit.</text>
</comment>
<organism evidence="8 9">
    <name type="scientific">Pseudohongiella acticola</name>
    <dbReference type="NCBI Taxonomy" id="1524254"/>
    <lineage>
        <taxon>Bacteria</taxon>
        <taxon>Pseudomonadati</taxon>
        <taxon>Pseudomonadota</taxon>
        <taxon>Gammaproteobacteria</taxon>
        <taxon>Pseudomonadales</taxon>
        <taxon>Pseudohongiellaceae</taxon>
        <taxon>Pseudohongiella</taxon>
    </lineage>
</organism>
<keyword evidence="9" id="KW-1185">Reference proteome</keyword>
<comment type="caution">
    <text evidence="8">The sequence shown here is derived from an EMBL/GenBank/DDBJ whole genome shotgun (WGS) entry which is preliminary data.</text>
</comment>
<evidence type="ECO:0000256" key="2">
    <source>
        <dbReference type="ARBA" id="ARBA00022723"/>
    </source>
</evidence>
<dbReference type="Pfam" id="PF01435">
    <property type="entry name" value="Peptidase_M48"/>
    <property type="match status" value="1"/>
</dbReference>
<dbReference type="RefSeq" id="WP_070116604.1">
    <property type="nucleotide sequence ID" value="NZ_MASR01000001.1"/>
</dbReference>
<dbReference type="STRING" id="1524254.PHACT_07460"/>
<dbReference type="EMBL" id="MASR01000001">
    <property type="protein sequence ID" value="OFE12995.1"/>
    <property type="molecule type" value="Genomic_DNA"/>
</dbReference>
<keyword evidence="3 6" id="KW-0378">Hydrolase</keyword>
<gene>
    <name evidence="8" type="ORF">PHACT_07460</name>
</gene>
<feature type="domain" description="Peptidase M48" evidence="7">
    <location>
        <begin position="2"/>
        <end position="46"/>
    </location>
</feature>
<proteinExistence type="inferred from homology"/>
<sequence length="76" mass="7935">MLNVAENQPQLATVIGHEIAHVTARHSAARVSTQLATQMGVSVLAQTTGMDPGLIGMGARACLPALILLSLATWRC</sequence>
<evidence type="ECO:0000259" key="7">
    <source>
        <dbReference type="Pfam" id="PF01435"/>
    </source>
</evidence>
<evidence type="ECO:0000256" key="3">
    <source>
        <dbReference type="ARBA" id="ARBA00022801"/>
    </source>
</evidence>
<comment type="similarity">
    <text evidence="6">Belongs to the peptidase M48 family.</text>
</comment>